<feature type="transmembrane region" description="Helical" evidence="19">
    <location>
        <begin position="36"/>
        <end position="61"/>
    </location>
</feature>
<evidence type="ECO:0000256" key="15">
    <source>
        <dbReference type="ARBA" id="ARBA00037214"/>
    </source>
</evidence>
<feature type="transmembrane region" description="Helical" evidence="19">
    <location>
        <begin position="6"/>
        <end position="24"/>
    </location>
</feature>
<evidence type="ECO:0000256" key="4">
    <source>
        <dbReference type="ARBA" id="ARBA00011738"/>
    </source>
</evidence>
<evidence type="ECO:0000256" key="10">
    <source>
        <dbReference type="ARBA" id="ARBA00022906"/>
    </source>
</evidence>
<evidence type="ECO:0000256" key="18">
    <source>
        <dbReference type="ARBA" id="ARBA00048349"/>
    </source>
</evidence>
<dbReference type="Proteomes" id="UP000628412">
    <property type="component" value="Unassembled WGS sequence"/>
</dbReference>
<dbReference type="PANTHER" id="PTHR11562:SF37">
    <property type="entry name" value="PROTON-COUPLED ZINC ANTIPORTER SLC30A8"/>
    <property type="match status" value="1"/>
</dbReference>
<comment type="similarity">
    <text evidence="3">Belongs to the cation diffusion facilitator (CDF) transporter (TC 2.A.4) family. SLC30A subfamily.</text>
</comment>
<dbReference type="EMBL" id="WEIU01024770">
    <property type="protein sequence ID" value="NWH96268.1"/>
    <property type="molecule type" value="Genomic_DNA"/>
</dbReference>
<feature type="non-terminal residue" evidence="21">
    <location>
        <position position="155"/>
    </location>
</feature>
<feature type="domain" description="Cation efflux protein transmembrane" evidence="20">
    <location>
        <begin position="1"/>
        <end position="153"/>
    </location>
</feature>
<evidence type="ECO:0000256" key="1">
    <source>
        <dbReference type="ARBA" id="ARBA00004638"/>
    </source>
</evidence>
<dbReference type="Gene3D" id="1.20.1510.10">
    <property type="entry name" value="Cation efflux protein transmembrane domain"/>
    <property type="match status" value="1"/>
</dbReference>
<evidence type="ECO:0000256" key="7">
    <source>
        <dbReference type="ARBA" id="ARBA00022692"/>
    </source>
</evidence>
<feature type="transmembrane region" description="Helical" evidence="19">
    <location>
        <begin position="130"/>
        <end position="149"/>
    </location>
</feature>
<dbReference type="GO" id="GO:0030658">
    <property type="term" value="C:transport vesicle membrane"/>
    <property type="evidence" value="ECO:0007669"/>
    <property type="project" value="UniProtKB-SubCell"/>
</dbReference>
<evidence type="ECO:0000256" key="2">
    <source>
        <dbReference type="ARBA" id="ARBA00004651"/>
    </source>
</evidence>
<evidence type="ECO:0000256" key="3">
    <source>
        <dbReference type="ARBA" id="ARBA00008873"/>
    </source>
</evidence>
<dbReference type="GO" id="GO:0005385">
    <property type="term" value="F:zinc ion transmembrane transporter activity"/>
    <property type="evidence" value="ECO:0007669"/>
    <property type="project" value="TreeGrafter"/>
</dbReference>
<dbReference type="InterPro" id="IPR027469">
    <property type="entry name" value="Cation_efflux_TMD_sf"/>
</dbReference>
<dbReference type="GO" id="GO:0046872">
    <property type="term" value="F:metal ion binding"/>
    <property type="evidence" value="ECO:0007669"/>
    <property type="project" value="UniProtKB-KW"/>
</dbReference>
<comment type="subunit">
    <text evidence="4">Homodimer.</text>
</comment>
<keyword evidence="22" id="KW-1185">Reference proteome</keyword>
<dbReference type="GO" id="GO:0009749">
    <property type="term" value="P:response to glucose"/>
    <property type="evidence" value="ECO:0007669"/>
    <property type="project" value="TreeGrafter"/>
</dbReference>
<keyword evidence="8" id="KW-0479">Metal-binding</keyword>
<dbReference type="GO" id="GO:0005886">
    <property type="term" value="C:plasma membrane"/>
    <property type="evidence" value="ECO:0007669"/>
    <property type="project" value="UniProtKB-SubCell"/>
</dbReference>
<protein>
    <recommendedName>
        <fullName evidence="16">Proton-coupled zinc antiporter SLC30A8</fullName>
    </recommendedName>
    <alternativeName>
        <fullName evidence="14">Solute carrier family 30 member 8</fullName>
    </alternativeName>
    <alternativeName>
        <fullName evidence="17">Zinc transporter 8</fullName>
    </alternativeName>
</protein>
<dbReference type="InterPro" id="IPR058533">
    <property type="entry name" value="Cation_efflux_TM"/>
</dbReference>
<sequence>EILGALMSMIIVWMVTGVLTYLACMRLLHPDYDIDATVMLITSACAMLTNILQVILLSLILHQTGHGHSHGAQAKECMSAPLEKPALGNASLRAAFVHTIGDLFQSISVLISALIIFFKPQYKIADPICTFVFSIFVLATTITILRDILTVLMEG</sequence>
<keyword evidence="9" id="KW-0862">Zinc</keyword>
<evidence type="ECO:0000256" key="8">
    <source>
        <dbReference type="ARBA" id="ARBA00022723"/>
    </source>
</evidence>
<evidence type="ECO:0000256" key="19">
    <source>
        <dbReference type="SAM" id="Phobius"/>
    </source>
</evidence>
<evidence type="ECO:0000259" key="20">
    <source>
        <dbReference type="Pfam" id="PF01545"/>
    </source>
</evidence>
<feature type="transmembrane region" description="Helical" evidence="19">
    <location>
        <begin position="95"/>
        <end position="118"/>
    </location>
</feature>
<keyword evidence="5" id="KW-0050">Antiport</keyword>
<keyword evidence="7 19" id="KW-0812">Transmembrane</keyword>
<keyword evidence="10" id="KW-0406">Ion transport</keyword>
<evidence type="ECO:0000256" key="11">
    <source>
        <dbReference type="ARBA" id="ARBA00022989"/>
    </source>
</evidence>
<keyword evidence="12 19" id="KW-0472">Membrane</keyword>
<evidence type="ECO:0000256" key="6">
    <source>
        <dbReference type="ARBA" id="ARBA00022475"/>
    </source>
</evidence>
<keyword evidence="13" id="KW-0968">Cytoplasmic vesicle</keyword>
<keyword evidence="11 19" id="KW-1133">Transmembrane helix</keyword>
<evidence type="ECO:0000256" key="9">
    <source>
        <dbReference type="ARBA" id="ARBA00022833"/>
    </source>
</evidence>
<keyword evidence="10" id="KW-0813">Transport</keyword>
<feature type="non-terminal residue" evidence="21">
    <location>
        <position position="1"/>
    </location>
</feature>
<dbReference type="NCBIfam" id="TIGR01297">
    <property type="entry name" value="CDF"/>
    <property type="match status" value="1"/>
</dbReference>
<evidence type="ECO:0000256" key="16">
    <source>
        <dbReference type="ARBA" id="ARBA00040844"/>
    </source>
</evidence>
<comment type="catalytic activity">
    <reaction evidence="18">
        <text>Zn(2+)(in) + 2 H(+)(out) = Zn(2+)(out) + 2 H(+)(in)</text>
        <dbReference type="Rhea" id="RHEA:72627"/>
        <dbReference type="ChEBI" id="CHEBI:15378"/>
        <dbReference type="ChEBI" id="CHEBI:29105"/>
    </reaction>
</comment>
<dbReference type="InterPro" id="IPR050681">
    <property type="entry name" value="CDF/SLC30A"/>
</dbReference>
<evidence type="ECO:0000256" key="5">
    <source>
        <dbReference type="ARBA" id="ARBA00022449"/>
    </source>
</evidence>
<dbReference type="GO" id="GO:0010043">
    <property type="term" value="P:response to zinc ion"/>
    <property type="evidence" value="ECO:0007669"/>
    <property type="project" value="TreeGrafter"/>
</dbReference>
<comment type="function">
    <text evidence="15">Proton-coupled zinc ion antiporter mediating the entry of zinc into the lumen of pancreatic beta cell secretory granules, thereby regulating insulin secretion.</text>
</comment>
<dbReference type="AlphaFoldDB" id="A0A850YJF1"/>
<keyword evidence="10" id="KW-0864">Zinc transport</keyword>
<dbReference type="PANTHER" id="PTHR11562">
    <property type="entry name" value="CATION EFFLUX PROTEIN/ ZINC TRANSPORTER"/>
    <property type="match status" value="1"/>
</dbReference>
<dbReference type="GO" id="GO:0015297">
    <property type="term" value="F:antiporter activity"/>
    <property type="evidence" value="ECO:0007669"/>
    <property type="project" value="UniProtKB-KW"/>
</dbReference>
<evidence type="ECO:0000256" key="14">
    <source>
        <dbReference type="ARBA" id="ARBA00033403"/>
    </source>
</evidence>
<evidence type="ECO:0000313" key="21">
    <source>
        <dbReference type="EMBL" id="NWH96268.1"/>
    </source>
</evidence>
<dbReference type="Pfam" id="PF01545">
    <property type="entry name" value="Cation_efflux"/>
    <property type="match status" value="1"/>
</dbReference>
<dbReference type="SUPFAM" id="SSF161111">
    <property type="entry name" value="Cation efflux protein transmembrane domain-like"/>
    <property type="match status" value="1"/>
</dbReference>
<reference evidence="21" key="1">
    <citation type="submission" date="2019-10" db="EMBL/GenBank/DDBJ databases">
        <title>Bird 10,000 Genomes (B10K) Project - Family phase.</title>
        <authorList>
            <person name="Zhang G."/>
        </authorList>
    </citation>
    <scope>NUCLEOTIDE SEQUENCE</scope>
    <source>
        <strain evidence="21">B10K-DU-002-10</strain>
        <tissue evidence="21">Muscle</tissue>
    </source>
</reference>
<evidence type="ECO:0000313" key="22">
    <source>
        <dbReference type="Proteomes" id="UP000628412"/>
    </source>
</evidence>
<keyword evidence="6" id="KW-1003">Cell membrane</keyword>
<comment type="subcellular location">
    <subcellularLocation>
        <location evidence="2">Cell membrane</location>
        <topology evidence="2">Multi-pass membrane protein</topology>
    </subcellularLocation>
    <subcellularLocation>
        <location evidence="1">Cytoplasmic vesicle</location>
        <location evidence="1">Secretory vesicle membrane</location>
        <topology evidence="1">Multi-pass membrane protein</topology>
    </subcellularLocation>
</comment>
<dbReference type="InterPro" id="IPR002524">
    <property type="entry name" value="Cation_efflux"/>
</dbReference>
<dbReference type="GO" id="GO:0030073">
    <property type="term" value="P:insulin secretion"/>
    <property type="evidence" value="ECO:0007669"/>
    <property type="project" value="TreeGrafter"/>
</dbReference>
<name>A0A850YJF1_AEGCA</name>
<evidence type="ECO:0000256" key="13">
    <source>
        <dbReference type="ARBA" id="ARBA00023329"/>
    </source>
</evidence>
<comment type="caution">
    <text evidence="21">The sequence shown here is derived from an EMBL/GenBank/DDBJ whole genome shotgun (WGS) entry which is preliminary data.</text>
</comment>
<evidence type="ECO:0000256" key="17">
    <source>
        <dbReference type="ARBA" id="ARBA00042037"/>
    </source>
</evidence>
<organism evidence="21 22">
    <name type="scientific">Aegithalos caudatus</name>
    <name type="common">Long-tailed tit</name>
    <name type="synonym">Acredula caudata</name>
    <dbReference type="NCBI Taxonomy" id="73327"/>
    <lineage>
        <taxon>Eukaryota</taxon>
        <taxon>Metazoa</taxon>
        <taxon>Chordata</taxon>
        <taxon>Craniata</taxon>
        <taxon>Vertebrata</taxon>
        <taxon>Euteleostomi</taxon>
        <taxon>Archelosauria</taxon>
        <taxon>Archosauria</taxon>
        <taxon>Dinosauria</taxon>
        <taxon>Saurischia</taxon>
        <taxon>Theropoda</taxon>
        <taxon>Coelurosauria</taxon>
        <taxon>Aves</taxon>
        <taxon>Neognathae</taxon>
        <taxon>Neoaves</taxon>
        <taxon>Telluraves</taxon>
        <taxon>Australaves</taxon>
        <taxon>Passeriformes</taxon>
        <taxon>Sylvioidea</taxon>
        <taxon>Aegithalidae</taxon>
        <taxon>Aegithalos</taxon>
    </lineage>
</organism>
<evidence type="ECO:0000256" key="12">
    <source>
        <dbReference type="ARBA" id="ARBA00023136"/>
    </source>
</evidence>
<accession>A0A850YJF1</accession>
<gene>
    <name evidence="21" type="primary">Slc30a8</name>
    <name evidence="21" type="ORF">AEGCAU_R08132</name>
</gene>
<proteinExistence type="inferred from homology"/>